<dbReference type="eggNOG" id="COG0477">
    <property type="taxonomic scope" value="Bacteria"/>
</dbReference>
<keyword evidence="7 8" id="KW-0472">Membrane</keyword>
<proteinExistence type="inferred from homology"/>
<reference evidence="10 11" key="1">
    <citation type="submission" date="2013-02" db="EMBL/GenBank/DDBJ databases">
        <title>Genome sequence of Clostridium saccharoperbutylacetonicum N1-4(HMT).</title>
        <authorList>
            <person name="Poehlein A."/>
            <person name="Daniel R."/>
        </authorList>
    </citation>
    <scope>NUCLEOTIDE SEQUENCE [LARGE SCALE GENOMIC DNA]</scope>
    <source>
        <strain evidence="11">N1-4(HMT)</strain>
    </source>
</reference>
<organism evidence="10 11">
    <name type="scientific">Clostridium saccharoperbutylacetonicum N1-4(HMT)</name>
    <dbReference type="NCBI Taxonomy" id="931276"/>
    <lineage>
        <taxon>Bacteria</taxon>
        <taxon>Bacillati</taxon>
        <taxon>Bacillota</taxon>
        <taxon>Clostridia</taxon>
        <taxon>Eubacteriales</taxon>
        <taxon>Clostridiaceae</taxon>
        <taxon>Clostridium</taxon>
    </lineage>
</organism>
<dbReference type="InterPro" id="IPR004638">
    <property type="entry name" value="EmrB-like"/>
</dbReference>
<keyword evidence="6 8" id="KW-1133">Transmembrane helix</keyword>
<name>M1MLU2_9CLOT</name>
<evidence type="ECO:0000256" key="8">
    <source>
        <dbReference type="SAM" id="Phobius"/>
    </source>
</evidence>
<dbReference type="GO" id="GO:0005886">
    <property type="term" value="C:plasma membrane"/>
    <property type="evidence" value="ECO:0007669"/>
    <property type="project" value="UniProtKB-SubCell"/>
</dbReference>
<keyword evidence="3" id="KW-0813">Transport</keyword>
<evidence type="ECO:0000259" key="9">
    <source>
        <dbReference type="PROSITE" id="PS50850"/>
    </source>
</evidence>
<evidence type="ECO:0000256" key="5">
    <source>
        <dbReference type="ARBA" id="ARBA00022692"/>
    </source>
</evidence>
<evidence type="ECO:0000256" key="4">
    <source>
        <dbReference type="ARBA" id="ARBA00022475"/>
    </source>
</evidence>
<dbReference type="EMBL" id="CP004121">
    <property type="protein sequence ID" value="AGF58904.1"/>
    <property type="molecule type" value="Genomic_DNA"/>
</dbReference>
<evidence type="ECO:0000256" key="7">
    <source>
        <dbReference type="ARBA" id="ARBA00023136"/>
    </source>
</evidence>
<feature type="transmembrane region" description="Helical" evidence="8">
    <location>
        <begin position="79"/>
        <end position="98"/>
    </location>
</feature>
<dbReference type="NCBIfam" id="TIGR00711">
    <property type="entry name" value="efflux_EmrB"/>
    <property type="match status" value="1"/>
</dbReference>
<feature type="transmembrane region" description="Helical" evidence="8">
    <location>
        <begin position="327"/>
        <end position="345"/>
    </location>
</feature>
<keyword evidence="4" id="KW-1003">Cell membrane</keyword>
<evidence type="ECO:0000313" key="11">
    <source>
        <dbReference type="Proteomes" id="UP000011728"/>
    </source>
</evidence>
<feature type="transmembrane region" description="Helical" evidence="8">
    <location>
        <begin position="303"/>
        <end position="321"/>
    </location>
</feature>
<dbReference type="OrthoDB" id="2321349at2"/>
<dbReference type="PRINTS" id="PR01036">
    <property type="entry name" value="TCRTETB"/>
</dbReference>
<dbReference type="KEGG" id="csr:Cspa_c51530"/>
<dbReference type="Gene3D" id="1.20.1720.10">
    <property type="entry name" value="Multidrug resistance protein D"/>
    <property type="match status" value="1"/>
</dbReference>
<feature type="transmembrane region" description="Helical" evidence="8">
    <location>
        <begin position="230"/>
        <end position="251"/>
    </location>
</feature>
<feature type="transmembrane region" description="Helical" evidence="8">
    <location>
        <begin position="198"/>
        <end position="218"/>
    </location>
</feature>
<gene>
    <name evidence="10" type="ORF">Cspa_c51530</name>
</gene>
<dbReference type="SUPFAM" id="SSF103473">
    <property type="entry name" value="MFS general substrate transporter"/>
    <property type="match status" value="1"/>
</dbReference>
<dbReference type="CDD" id="cd17503">
    <property type="entry name" value="MFS_LmrB_MDR_like"/>
    <property type="match status" value="1"/>
</dbReference>
<dbReference type="InterPro" id="IPR020846">
    <property type="entry name" value="MFS_dom"/>
</dbReference>
<dbReference type="PANTHER" id="PTHR42718:SF9">
    <property type="entry name" value="MAJOR FACILITATOR SUPERFAMILY MULTIDRUG TRANSPORTER MFSC"/>
    <property type="match status" value="1"/>
</dbReference>
<dbReference type="InterPro" id="IPR011701">
    <property type="entry name" value="MFS"/>
</dbReference>
<comment type="subcellular location">
    <subcellularLocation>
        <location evidence="1">Cell membrane</location>
        <topology evidence="1">Multi-pass membrane protein</topology>
    </subcellularLocation>
</comment>
<evidence type="ECO:0000313" key="10">
    <source>
        <dbReference type="EMBL" id="AGF58904.1"/>
    </source>
</evidence>
<comment type="similarity">
    <text evidence="2">Belongs to the major facilitator superfamily. EmrB family.</text>
</comment>
<feature type="domain" description="Major facilitator superfamily (MFS) profile" evidence="9">
    <location>
        <begin position="13"/>
        <end position="506"/>
    </location>
</feature>
<dbReference type="Gene3D" id="1.20.1250.20">
    <property type="entry name" value="MFS general substrate transporter like domains"/>
    <property type="match status" value="1"/>
</dbReference>
<feature type="transmembrane region" description="Helical" evidence="8">
    <location>
        <begin position="104"/>
        <end position="124"/>
    </location>
</feature>
<dbReference type="PATRIC" id="fig|931276.5.peg.5205"/>
<feature type="transmembrane region" description="Helical" evidence="8">
    <location>
        <begin position="271"/>
        <end position="291"/>
    </location>
</feature>
<dbReference type="PANTHER" id="PTHR42718">
    <property type="entry name" value="MAJOR FACILITATOR SUPERFAMILY MULTIDRUG TRANSPORTER MFSC"/>
    <property type="match status" value="1"/>
</dbReference>
<dbReference type="GO" id="GO:0022857">
    <property type="term" value="F:transmembrane transporter activity"/>
    <property type="evidence" value="ECO:0007669"/>
    <property type="project" value="InterPro"/>
</dbReference>
<dbReference type="Pfam" id="PF07690">
    <property type="entry name" value="MFS_1"/>
    <property type="match status" value="1"/>
</dbReference>
<protein>
    <submittedName>
        <fullName evidence="10">Drug resistance transporter, EmrB/QacA subfamily</fullName>
    </submittedName>
</protein>
<accession>M1MLU2</accession>
<dbReference type="AlphaFoldDB" id="M1MLU2"/>
<feature type="transmembrane region" description="Helical" evidence="8">
    <location>
        <begin position="482"/>
        <end position="501"/>
    </location>
</feature>
<sequence length="515" mass="56249">MKKNMSTSSKWSMLFVLVIGSFMSALDSSIVNIAIPKIMSVFGASLDDVKWVLTAYTLTLGAIVPVTGYLSDVAGTKKMFIFAIATFTIGSFLCGISWSNGTMIFFRIIQAIGGGMIMPISMTMMMQRIPKNERGTAIGIWGIAALSAPAIGPTLGGYIIEKLDWRIIFYINVPIGILGTLLAIILLENDETNVASKFDYIGLITSTLAIVSLLYVLGEGTNLNFEDIKNPILIILSLFCFILFIINELSIENPLMELRVLNNFTFTISQIIQSILMFAFMGGMYVMPLFLENIRGYSAMETGEILFIPAIAQAFVMPISGKLFDKIGAKIPCVIGLCLLILSSYKLAFINIDTSKFYIQLVMIIRGIGLGLSFMPITTAGLNAVSYKLAGQGSSINNTIKQIAGSLGVTIMTNMIQSKCDLNYARLSEQVTSFNTTTSSIISQLQALYMQNGYSQSDSNNVVTYTITQLIYRQSYIEGIEYALAGAAVAAVIALILVFLITDKKKYKAEPALQE</sequence>
<evidence type="ECO:0000256" key="6">
    <source>
        <dbReference type="ARBA" id="ARBA00022989"/>
    </source>
</evidence>
<evidence type="ECO:0000256" key="2">
    <source>
        <dbReference type="ARBA" id="ARBA00008537"/>
    </source>
</evidence>
<feature type="transmembrane region" description="Helical" evidence="8">
    <location>
        <begin position="357"/>
        <end position="377"/>
    </location>
</feature>
<dbReference type="InterPro" id="IPR036259">
    <property type="entry name" value="MFS_trans_sf"/>
</dbReference>
<dbReference type="RefSeq" id="WP_015395212.1">
    <property type="nucleotide sequence ID" value="NC_020291.1"/>
</dbReference>
<evidence type="ECO:0000256" key="3">
    <source>
        <dbReference type="ARBA" id="ARBA00022448"/>
    </source>
</evidence>
<feature type="transmembrane region" description="Helical" evidence="8">
    <location>
        <begin position="49"/>
        <end position="70"/>
    </location>
</feature>
<dbReference type="Proteomes" id="UP000011728">
    <property type="component" value="Chromosome"/>
</dbReference>
<feature type="transmembrane region" description="Helical" evidence="8">
    <location>
        <begin position="167"/>
        <end position="186"/>
    </location>
</feature>
<dbReference type="HOGENOM" id="CLU_000960_28_0_9"/>
<keyword evidence="11" id="KW-1185">Reference proteome</keyword>
<dbReference type="PROSITE" id="PS50850">
    <property type="entry name" value="MFS"/>
    <property type="match status" value="1"/>
</dbReference>
<evidence type="ECO:0000256" key="1">
    <source>
        <dbReference type="ARBA" id="ARBA00004651"/>
    </source>
</evidence>
<keyword evidence="5 8" id="KW-0812">Transmembrane</keyword>